<feature type="transmembrane region" description="Helical" evidence="7">
    <location>
        <begin position="244"/>
        <end position="264"/>
    </location>
</feature>
<dbReference type="InterPro" id="IPR036458">
    <property type="entry name" value="Na:dicarbo_symporter_sf"/>
</dbReference>
<dbReference type="InterPro" id="IPR001991">
    <property type="entry name" value="Na-dicarboxylate_symporter"/>
</dbReference>
<dbReference type="PANTHER" id="PTHR42865">
    <property type="entry name" value="PROTON/GLUTAMATE-ASPARTATE SYMPORTER"/>
    <property type="match status" value="1"/>
</dbReference>
<comment type="subcellular location">
    <subcellularLocation>
        <location evidence="1">Membrane</location>
        <topology evidence="1">Multi-pass membrane protein</topology>
    </subcellularLocation>
</comment>
<reference evidence="8 9" key="1">
    <citation type="submission" date="2019-08" db="EMBL/GenBank/DDBJ databases">
        <title>In-depth cultivation of the pig gut microbiome towards novel bacterial diversity and tailored functional studies.</title>
        <authorList>
            <person name="Wylensek D."/>
            <person name="Hitch T.C.A."/>
            <person name="Clavel T."/>
        </authorList>
    </citation>
    <scope>NUCLEOTIDE SEQUENCE [LARGE SCALE GENOMIC DNA]</scope>
    <source>
        <strain evidence="8 9">BBE-744-WT-12</strain>
    </source>
</reference>
<feature type="transmembrane region" description="Helical" evidence="7">
    <location>
        <begin position="204"/>
        <end position="224"/>
    </location>
</feature>
<keyword evidence="6 7" id="KW-0472">Membrane</keyword>
<dbReference type="EMBL" id="VUNS01000015">
    <property type="protein sequence ID" value="MST98061.1"/>
    <property type="molecule type" value="Genomic_DNA"/>
</dbReference>
<name>A0A844G663_9BACT</name>
<evidence type="ECO:0000313" key="9">
    <source>
        <dbReference type="Proteomes" id="UP000435649"/>
    </source>
</evidence>
<evidence type="ECO:0000256" key="7">
    <source>
        <dbReference type="SAM" id="Phobius"/>
    </source>
</evidence>
<dbReference type="GO" id="GO:0005886">
    <property type="term" value="C:plasma membrane"/>
    <property type="evidence" value="ECO:0007669"/>
    <property type="project" value="TreeGrafter"/>
</dbReference>
<comment type="caution">
    <text evidence="8">The sequence shown here is derived from an EMBL/GenBank/DDBJ whole genome shotgun (WGS) entry which is preliminary data.</text>
</comment>
<keyword evidence="9" id="KW-1185">Reference proteome</keyword>
<dbReference type="Gene3D" id="1.10.3860.10">
    <property type="entry name" value="Sodium:dicarboxylate symporter"/>
    <property type="match status" value="1"/>
</dbReference>
<organism evidence="8 9">
    <name type="scientific">Victivallis lenta</name>
    <dbReference type="NCBI Taxonomy" id="2606640"/>
    <lineage>
        <taxon>Bacteria</taxon>
        <taxon>Pseudomonadati</taxon>
        <taxon>Lentisphaerota</taxon>
        <taxon>Lentisphaeria</taxon>
        <taxon>Victivallales</taxon>
        <taxon>Victivallaceae</taxon>
        <taxon>Victivallis</taxon>
    </lineage>
</organism>
<feature type="transmembrane region" description="Helical" evidence="7">
    <location>
        <begin position="349"/>
        <end position="367"/>
    </location>
</feature>
<evidence type="ECO:0000256" key="1">
    <source>
        <dbReference type="ARBA" id="ARBA00004141"/>
    </source>
</evidence>
<accession>A0A844G663</accession>
<proteinExistence type="inferred from homology"/>
<keyword evidence="5 7" id="KW-1133">Transmembrane helix</keyword>
<feature type="transmembrane region" description="Helical" evidence="7">
    <location>
        <begin position="162"/>
        <end position="183"/>
    </location>
</feature>
<evidence type="ECO:0000313" key="8">
    <source>
        <dbReference type="EMBL" id="MST98061.1"/>
    </source>
</evidence>
<protein>
    <submittedName>
        <fullName evidence="8">Cation:dicarboxylase symporter family transporter</fullName>
    </submittedName>
</protein>
<keyword evidence="3" id="KW-0813">Transport</keyword>
<dbReference type="AlphaFoldDB" id="A0A844G663"/>
<feature type="transmembrane region" description="Helical" evidence="7">
    <location>
        <begin position="87"/>
        <end position="114"/>
    </location>
</feature>
<keyword evidence="4 7" id="KW-0812">Transmembrane</keyword>
<comment type="similarity">
    <text evidence="2">Belongs to the dicarboxylate/amino acid:cation symporter (DAACS) (TC 2.A.23) family.</text>
</comment>
<evidence type="ECO:0000256" key="4">
    <source>
        <dbReference type="ARBA" id="ARBA00022692"/>
    </source>
</evidence>
<dbReference type="Pfam" id="PF00375">
    <property type="entry name" value="SDF"/>
    <property type="match status" value="1"/>
</dbReference>
<feature type="transmembrane region" description="Helical" evidence="7">
    <location>
        <begin position="12"/>
        <end position="33"/>
    </location>
</feature>
<dbReference type="GO" id="GO:0015293">
    <property type="term" value="F:symporter activity"/>
    <property type="evidence" value="ECO:0007669"/>
    <property type="project" value="InterPro"/>
</dbReference>
<evidence type="ECO:0000256" key="5">
    <source>
        <dbReference type="ARBA" id="ARBA00022989"/>
    </source>
</evidence>
<evidence type="ECO:0000256" key="6">
    <source>
        <dbReference type="ARBA" id="ARBA00023136"/>
    </source>
</evidence>
<gene>
    <name evidence="8" type="ORF">FYJ85_13540</name>
</gene>
<dbReference type="PANTHER" id="PTHR42865:SF5">
    <property type="entry name" value="L-CYSTINE TRANSPORTER TCYP"/>
    <property type="match status" value="1"/>
</dbReference>
<dbReference type="PRINTS" id="PR00173">
    <property type="entry name" value="EDTRNSPORT"/>
</dbReference>
<feature type="transmembrane region" description="Helical" evidence="7">
    <location>
        <begin position="373"/>
        <end position="395"/>
    </location>
</feature>
<feature type="transmembrane region" description="Helical" evidence="7">
    <location>
        <begin position="53"/>
        <end position="75"/>
    </location>
</feature>
<dbReference type="SUPFAM" id="SSF118215">
    <property type="entry name" value="Proton glutamate symport protein"/>
    <property type="match status" value="1"/>
</dbReference>
<sequence>MAGLFILQRKKVSFNILVLGALGGAIAFGALLNRFDAGAVAQSMRWIGLVGEIYVRLLKMAVIPLIFVSIVCAIINQKSGRQLGRVAAWSLVFLLGTAAVAATVGGAAAIGFGLSAEGIAIGESEAATAHSLEEAAGGMGLLERTIVEIIPSNPFYAMTGQGANATLSVVLIACLVGIAVIGVRTYEPEQAELFTEWMNALNTLVVEIVMMIIMLTPYGIFSLMTGTVAGSDFSGILKLLKFVLASYSAILAMFAVHAALLAALGLNPLTYCRKALTALTFAFTSRTSAGTLPLTVRTLTEKMGVSGGVANLTASLGVSIGQNGCAAIYPAMLVVMVLPTVGRTMTPGFFLVMVLTITVVSIGIAGVGGGATFAGIMVLSALGLPVGIAGLLIAIEPLIDMGRTALNVSDGMVSALGTARITGNLRKEVYDDPRAEFVDQASGH</sequence>
<evidence type="ECO:0000256" key="2">
    <source>
        <dbReference type="ARBA" id="ARBA00006148"/>
    </source>
</evidence>
<evidence type="ECO:0000256" key="3">
    <source>
        <dbReference type="ARBA" id="ARBA00022448"/>
    </source>
</evidence>
<dbReference type="Proteomes" id="UP000435649">
    <property type="component" value="Unassembled WGS sequence"/>
</dbReference>
<dbReference type="GO" id="GO:0015184">
    <property type="term" value="F:L-cystine transmembrane transporter activity"/>
    <property type="evidence" value="ECO:0007669"/>
    <property type="project" value="TreeGrafter"/>
</dbReference>